<feature type="transmembrane region" description="Helical" evidence="1">
    <location>
        <begin position="20"/>
        <end position="38"/>
    </location>
</feature>
<feature type="non-terminal residue" evidence="2">
    <location>
        <position position="140"/>
    </location>
</feature>
<dbReference type="PANTHER" id="PTHR45830:SF15">
    <property type="entry name" value="SERPENTINE RECEPTOR, CLASS I"/>
    <property type="match status" value="1"/>
</dbReference>
<dbReference type="AlphaFoldDB" id="A0AAV5VT08"/>
<accession>A0AAV5VT08</accession>
<dbReference type="EMBL" id="BTSY01000004">
    <property type="protein sequence ID" value="GMT21448.1"/>
    <property type="molecule type" value="Genomic_DNA"/>
</dbReference>
<dbReference type="Pfam" id="PF10327">
    <property type="entry name" value="7TM_GPCR_Sri"/>
    <property type="match status" value="1"/>
</dbReference>
<proteinExistence type="predicted"/>
<dbReference type="InterPro" id="IPR019429">
    <property type="entry name" value="7TM_GPCR_serpentine_rcpt_Sri"/>
</dbReference>
<keyword evidence="1" id="KW-0472">Membrane</keyword>
<evidence type="ECO:0000256" key="1">
    <source>
        <dbReference type="SAM" id="Phobius"/>
    </source>
</evidence>
<keyword evidence="3" id="KW-1185">Reference proteome</keyword>
<evidence type="ECO:0000313" key="3">
    <source>
        <dbReference type="Proteomes" id="UP001432322"/>
    </source>
</evidence>
<dbReference type="Proteomes" id="UP001432322">
    <property type="component" value="Unassembled WGS sequence"/>
</dbReference>
<sequence>MRNLTLSAAWMSFMPVYQHTVGVTTHAVSALALYLMVAKTPKAGQPFARYLILLQVAILSVDLNFGFLSASIGIYPVPGAICNGILCTLFGFSGHAGVVLMSFSVAYVSMCIIFCFHFKFVTILEMVKHRPVSVTPKSPF</sequence>
<keyword evidence="1" id="KW-0812">Transmembrane</keyword>
<comment type="caution">
    <text evidence="2">The sequence shown here is derived from an EMBL/GenBank/DDBJ whole genome shotgun (WGS) entry which is preliminary data.</text>
</comment>
<evidence type="ECO:0000313" key="2">
    <source>
        <dbReference type="EMBL" id="GMT21448.1"/>
    </source>
</evidence>
<keyword evidence="1" id="KW-1133">Transmembrane helix</keyword>
<dbReference type="PANTHER" id="PTHR45830">
    <property type="entry name" value="SERPENTINE RECEPTOR, CLASS I"/>
    <property type="match status" value="1"/>
</dbReference>
<reference evidence="2" key="1">
    <citation type="submission" date="2023-10" db="EMBL/GenBank/DDBJ databases">
        <title>Genome assembly of Pristionchus species.</title>
        <authorList>
            <person name="Yoshida K."/>
            <person name="Sommer R.J."/>
        </authorList>
    </citation>
    <scope>NUCLEOTIDE SEQUENCE</scope>
    <source>
        <strain evidence="2">RS5133</strain>
    </source>
</reference>
<name>A0AAV5VT08_9BILA</name>
<feature type="transmembrane region" description="Helical" evidence="1">
    <location>
        <begin position="50"/>
        <end position="75"/>
    </location>
</feature>
<feature type="transmembrane region" description="Helical" evidence="1">
    <location>
        <begin position="95"/>
        <end position="118"/>
    </location>
</feature>
<organism evidence="2 3">
    <name type="scientific">Pristionchus fissidentatus</name>
    <dbReference type="NCBI Taxonomy" id="1538716"/>
    <lineage>
        <taxon>Eukaryota</taxon>
        <taxon>Metazoa</taxon>
        <taxon>Ecdysozoa</taxon>
        <taxon>Nematoda</taxon>
        <taxon>Chromadorea</taxon>
        <taxon>Rhabditida</taxon>
        <taxon>Rhabditina</taxon>
        <taxon>Diplogasteromorpha</taxon>
        <taxon>Diplogasteroidea</taxon>
        <taxon>Neodiplogasteridae</taxon>
        <taxon>Pristionchus</taxon>
    </lineage>
</organism>
<evidence type="ECO:0008006" key="4">
    <source>
        <dbReference type="Google" id="ProtNLM"/>
    </source>
</evidence>
<protein>
    <recommendedName>
        <fullName evidence="4">G protein-coupled receptor</fullName>
    </recommendedName>
</protein>
<gene>
    <name evidence="2" type="ORF">PFISCL1PPCAC_12745</name>
</gene>